<dbReference type="Pfam" id="PF02805">
    <property type="entry name" value="Ada_Zn_binding"/>
    <property type="match status" value="1"/>
</dbReference>
<dbReference type="NCBIfam" id="NF011964">
    <property type="entry name" value="PRK15435.1"/>
    <property type="match status" value="1"/>
</dbReference>
<dbReference type="Proteomes" id="UP001476282">
    <property type="component" value="Unassembled WGS sequence"/>
</dbReference>
<dbReference type="InterPro" id="IPR009057">
    <property type="entry name" value="Homeodomain-like_sf"/>
</dbReference>
<dbReference type="SUPFAM" id="SSF57884">
    <property type="entry name" value="Ada DNA repair protein, N-terminal domain (N-Ada 10)"/>
    <property type="match status" value="1"/>
</dbReference>
<dbReference type="InterPro" id="IPR018060">
    <property type="entry name" value="HTH_AraC"/>
</dbReference>
<dbReference type="PIRSF" id="PIRSF000409">
    <property type="entry name" value="Ada"/>
    <property type="match status" value="1"/>
</dbReference>
<comment type="catalytic activity">
    <reaction evidence="10">
        <text>a 6-O-methyl-2'-deoxyguanosine in DNA + L-cysteinyl-[protein] = S-methyl-L-cysteinyl-[protein] + a 2'-deoxyguanosine in DNA</text>
        <dbReference type="Rhea" id="RHEA:24000"/>
        <dbReference type="Rhea" id="RHEA-COMP:10131"/>
        <dbReference type="Rhea" id="RHEA-COMP:10132"/>
        <dbReference type="Rhea" id="RHEA-COMP:11367"/>
        <dbReference type="Rhea" id="RHEA-COMP:11368"/>
        <dbReference type="ChEBI" id="CHEBI:29950"/>
        <dbReference type="ChEBI" id="CHEBI:82612"/>
        <dbReference type="ChEBI" id="CHEBI:85445"/>
        <dbReference type="ChEBI" id="CHEBI:85448"/>
        <dbReference type="EC" id="2.1.1.63"/>
    </reaction>
</comment>
<organism evidence="13 14">
    <name type="scientific">Haloferula sargassicola</name>
    <dbReference type="NCBI Taxonomy" id="490096"/>
    <lineage>
        <taxon>Bacteria</taxon>
        <taxon>Pseudomonadati</taxon>
        <taxon>Verrucomicrobiota</taxon>
        <taxon>Verrucomicrobiia</taxon>
        <taxon>Verrucomicrobiales</taxon>
        <taxon>Verrucomicrobiaceae</taxon>
        <taxon>Haloferula</taxon>
    </lineage>
</organism>
<keyword evidence="14" id="KW-1185">Reference proteome</keyword>
<evidence type="ECO:0000256" key="3">
    <source>
        <dbReference type="ARBA" id="ARBA00022603"/>
    </source>
</evidence>
<gene>
    <name evidence="13" type="primary">ada</name>
    <name evidence="13" type="ORF">Hsar01_01957</name>
</gene>
<dbReference type="SMART" id="SM00342">
    <property type="entry name" value="HTH_ARAC"/>
    <property type="match status" value="1"/>
</dbReference>
<comment type="cofactor">
    <cofactor evidence="2">
        <name>Zn(2+)</name>
        <dbReference type="ChEBI" id="CHEBI:29105"/>
    </cofactor>
</comment>
<dbReference type="InterPro" id="IPR036388">
    <property type="entry name" value="WH-like_DNA-bd_sf"/>
</dbReference>
<dbReference type="Gene3D" id="1.10.10.60">
    <property type="entry name" value="Homeodomain-like"/>
    <property type="match status" value="1"/>
</dbReference>
<keyword evidence="4" id="KW-0808">Transferase</keyword>
<dbReference type="InterPro" id="IPR036631">
    <property type="entry name" value="MGMT_N_sf"/>
</dbReference>
<keyword evidence="9" id="KW-0234">DNA repair</keyword>
<evidence type="ECO:0000256" key="8">
    <source>
        <dbReference type="ARBA" id="ARBA00023163"/>
    </source>
</evidence>
<dbReference type="CDD" id="cd06445">
    <property type="entry name" value="ATase"/>
    <property type="match status" value="1"/>
</dbReference>
<evidence type="ECO:0000256" key="2">
    <source>
        <dbReference type="ARBA" id="ARBA00001947"/>
    </source>
</evidence>
<dbReference type="Pfam" id="PF12833">
    <property type="entry name" value="HTH_18"/>
    <property type="match status" value="1"/>
</dbReference>
<dbReference type="SUPFAM" id="SSF46689">
    <property type="entry name" value="Homeodomain-like"/>
    <property type="match status" value="1"/>
</dbReference>
<comment type="catalytic activity">
    <reaction evidence="1">
        <text>a 4-O-methyl-thymidine in DNA + L-cysteinyl-[protein] = a thymidine in DNA + S-methyl-L-cysteinyl-[protein]</text>
        <dbReference type="Rhea" id="RHEA:53428"/>
        <dbReference type="Rhea" id="RHEA-COMP:10131"/>
        <dbReference type="Rhea" id="RHEA-COMP:10132"/>
        <dbReference type="Rhea" id="RHEA-COMP:13555"/>
        <dbReference type="Rhea" id="RHEA-COMP:13556"/>
        <dbReference type="ChEBI" id="CHEBI:29950"/>
        <dbReference type="ChEBI" id="CHEBI:82612"/>
        <dbReference type="ChEBI" id="CHEBI:137386"/>
        <dbReference type="ChEBI" id="CHEBI:137387"/>
        <dbReference type="EC" id="2.1.1.63"/>
    </reaction>
</comment>
<keyword evidence="7" id="KW-0010">Activator</keyword>
<sequence length="370" mass="40893">MKSVTAGATSERGVARSQSRFRTDDERWDGVARNAPQADGHYFYAVKSTGVYCRPSCASRIPLRRNVVFFESPKAAEGAGFRPCKRCQPDQPEADPHARTIEQACRFLQAAEDDPSLEALAKAVGMSKHHFHRLFVQRMGMTPKAYRKEIRAERMRGKLAEGGSVTRAIYEAGYQSSRQFYEEATRILGMSPKTYRSGGKGEQICFAVGTCSLGAVLVASSLKGICALSLGDDPEKLVEELERRFAHAELMGGDPHYQRLVARVIGLIDSASGDWNLPLDLRGTAFQQRVWRALQDVPSGARVSYSELAERLGTPGAVRAVASACAANKLAIAIPCHRVVRRDGSVSGYRWGVERKQQLLKRERPDEDFI</sequence>
<dbReference type="Pfam" id="PF01035">
    <property type="entry name" value="DNA_binding_1"/>
    <property type="match status" value="1"/>
</dbReference>
<dbReference type="PROSITE" id="PS00374">
    <property type="entry name" value="MGMT"/>
    <property type="match status" value="1"/>
</dbReference>
<feature type="domain" description="HTH araC/xylS-type" evidence="12">
    <location>
        <begin position="102"/>
        <end position="198"/>
    </location>
</feature>
<evidence type="ECO:0000259" key="12">
    <source>
        <dbReference type="PROSITE" id="PS01124"/>
    </source>
</evidence>
<name>A0ABP9UTQ3_9BACT</name>
<evidence type="ECO:0000256" key="4">
    <source>
        <dbReference type="ARBA" id="ARBA00022679"/>
    </source>
</evidence>
<feature type="region of interest" description="Disordered" evidence="11">
    <location>
        <begin position="1"/>
        <end position="25"/>
    </location>
</feature>
<dbReference type="RefSeq" id="WP_353566864.1">
    <property type="nucleotide sequence ID" value="NZ_BAABRI010000009.1"/>
</dbReference>
<dbReference type="Gene3D" id="1.10.10.10">
    <property type="entry name" value="Winged helix-like DNA-binding domain superfamily/Winged helix DNA-binding domain"/>
    <property type="match status" value="1"/>
</dbReference>
<keyword evidence="5" id="KW-0227">DNA damage</keyword>
<protein>
    <submittedName>
        <fullName evidence="13">Bifunctional transcriptional activator/DNA repair enzyme Ada</fullName>
    </submittedName>
</protein>
<dbReference type="InterPro" id="IPR016221">
    <property type="entry name" value="Bifunct_regulatory_prot_Ada"/>
</dbReference>
<accession>A0ABP9UTQ3</accession>
<dbReference type="SUPFAM" id="SSF53155">
    <property type="entry name" value="Methylated DNA-protein cysteine methyltransferase domain"/>
    <property type="match status" value="1"/>
</dbReference>
<dbReference type="NCBIfam" id="TIGR00589">
    <property type="entry name" value="ogt"/>
    <property type="match status" value="1"/>
</dbReference>
<dbReference type="SUPFAM" id="SSF46767">
    <property type="entry name" value="Methylated DNA-protein cysteine methyltransferase, C-terminal domain"/>
    <property type="match status" value="1"/>
</dbReference>
<dbReference type="InterPro" id="IPR001497">
    <property type="entry name" value="MethylDNA_cys_MeTrfase_AS"/>
</dbReference>
<evidence type="ECO:0000313" key="14">
    <source>
        <dbReference type="Proteomes" id="UP001476282"/>
    </source>
</evidence>
<keyword evidence="6" id="KW-0805">Transcription regulation</keyword>
<dbReference type="InterPro" id="IPR014048">
    <property type="entry name" value="MethylDNA_cys_MeTrfase_DNA-bd"/>
</dbReference>
<dbReference type="Gene3D" id="3.30.160.70">
    <property type="entry name" value="Methylated DNA-protein cysteine methyltransferase domain"/>
    <property type="match status" value="1"/>
</dbReference>
<evidence type="ECO:0000256" key="7">
    <source>
        <dbReference type="ARBA" id="ARBA00023159"/>
    </source>
</evidence>
<keyword evidence="3" id="KW-0489">Methyltransferase</keyword>
<dbReference type="EMBL" id="BAABRI010000009">
    <property type="protein sequence ID" value="GAA5482734.1"/>
    <property type="molecule type" value="Genomic_DNA"/>
</dbReference>
<evidence type="ECO:0000256" key="6">
    <source>
        <dbReference type="ARBA" id="ARBA00023015"/>
    </source>
</evidence>
<dbReference type="InterPro" id="IPR035451">
    <property type="entry name" value="Ada-like_dom_sf"/>
</dbReference>
<keyword evidence="8" id="KW-0804">Transcription</keyword>
<dbReference type="PANTHER" id="PTHR10815:SF14">
    <property type="entry name" value="BIFUNCTIONAL TRANSCRIPTIONAL ACTIVATOR_DNA REPAIR ENZYME ADA"/>
    <property type="match status" value="1"/>
</dbReference>
<evidence type="ECO:0000256" key="11">
    <source>
        <dbReference type="SAM" id="MobiDB-lite"/>
    </source>
</evidence>
<proteinExistence type="predicted"/>
<dbReference type="InterPro" id="IPR004026">
    <property type="entry name" value="Ada_DNA_repair_Zn-bd"/>
</dbReference>
<evidence type="ECO:0000256" key="10">
    <source>
        <dbReference type="ARBA" id="ARBA00049348"/>
    </source>
</evidence>
<dbReference type="InterPro" id="IPR036217">
    <property type="entry name" value="MethylDNA_cys_MeTrfase_DNAb"/>
</dbReference>
<evidence type="ECO:0000313" key="13">
    <source>
        <dbReference type="EMBL" id="GAA5482734.1"/>
    </source>
</evidence>
<dbReference type="PANTHER" id="PTHR10815">
    <property type="entry name" value="METHYLATED-DNA--PROTEIN-CYSTEINE METHYLTRANSFERASE"/>
    <property type="match status" value="1"/>
</dbReference>
<reference evidence="13 14" key="1">
    <citation type="submission" date="2024-02" db="EMBL/GenBank/DDBJ databases">
        <title>Haloferula sargassicola NBRC 104335.</title>
        <authorList>
            <person name="Ichikawa N."/>
            <person name="Katano-Makiyama Y."/>
            <person name="Hidaka K."/>
        </authorList>
    </citation>
    <scope>NUCLEOTIDE SEQUENCE [LARGE SCALE GENOMIC DNA]</scope>
    <source>
        <strain evidence="13 14">NBRC 104335</strain>
    </source>
</reference>
<evidence type="ECO:0000256" key="1">
    <source>
        <dbReference type="ARBA" id="ARBA00001286"/>
    </source>
</evidence>
<dbReference type="PROSITE" id="PS01124">
    <property type="entry name" value="HTH_ARAC_FAMILY_2"/>
    <property type="match status" value="1"/>
</dbReference>
<evidence type="ECO:0000256" key="5">
    <source>
        <dbReference type="ARBA" id="ARBA00022763"/>
    </source>
</evidence>
<evidence type="ECO:0000256" key="9">
    <source>
        <dbReference type="ARBA" id="ARBA00023204"/>
    </source>
</evidence>
<comment type="caution">
    <text evidence="13">The sequence shown here is derived from an EMBL/GenBank/DDBJ whole genome shotgun (WGS) entry which is preliminary data.</text>
</comment>
<dbReference type="Gene3D" id="3.40.10.10">
    <property type="entry name" value="DNA Methylphosphotriester Repair Domain"/>
    <property type="match status" value="1"/>
</dbReference>